<evidence type="ECO:0000256" key="11">
    <source>
        <dbReference type="ARBA" id="ARBA00049080"/>
    </source>
</evidence>
<dbReference type="Proteomes" id="UP001597347">
    <property type="component" value="Unassembled WGS sequence"/>
</dbReference>
<dbReference type="EC" id="1.17.1.8" evidence="10 13"/>
<dbReference type="PIRSF" id="PIRSF000161">
    <property type="entry name" value="DHPR"/>
    <property type="match status" value="1"/>
</dbReference>
<evidence type="ECO:0000256" key="8">
    <source>
        <dbReference type="ARBA" id="ARBA00023154"/>
    </source>
</evidence>
<dbReference type="InterPro" id="IPR023940">
    <property type="entry name" value="DHDPR_bac"/>
</dbReference>
<evidence type="ECO:0000313" key="17">
    <source>
        <dbReference type="Proteomes" id="UP001597347"/>
    </source>
</evidence>
<evidence type="ECO:0000256" key="9">
    <source>
        <dbReference type="ARBA" id="ARBA00037922"/>
    </source>
</evidence>
<evidence type="ECO:0000256" key="3">
    <source>
        <dbReference type="ARBA" id="ARBA00022605"/>
    </source>
</evidence>
<feature type="binding site" evidence="13">
    <location>
        <position position="130"/>
    </location>
    <ligand>
        <name>(S)-2,3,4,5-tetrahydrodipicolinate</name>
        <dbReference type="ChEBI" id="CHEBI:16845"/>
    </ligand>
</feature>
<feature type="binding site" evidence="13">
    <location>
        <begin position="99"/>
        <end position="102"/>
    </location>
    <ligand>
        <name>NAD(+)</name>
        <dbReference type="ChEBI" id="CHEBI:57540"/>
    </ligand>
</feature>
<keyword evidence="3 13" id="KW-0028">Amino-acid biosynthesis</keyword>
<feature type="active site" description="Proton donor/acceptor" evidence="13">
    <location>
        <position position="129"/>
    </location>
</feature>
<comment type="function">
    <text evidence="13">Catalyzes the conversion of 4-hydroxy-tetrahydrodipicolinate (HTPA) to tetrahydrodipicolinate.</text>
</comment>
<feature type="domain" description="Dihydrodipicolinate reductase C-terminal" evidence="15">
    <location>
        <begin position="105"/>
        <end position="232"/>
    </location>
</feature>
<feature type="binding site" evidence="13">
    <location>
        <begin position="139"/>
        <end position="140"/>
    </location>
    <ligand>
        <name>(S)-2,3,4,5-tetrahydrodipicolinate</name>
        <dbReference type="ChEBI" id="CHEBI:16845"/>
    </ligand>
</feature>
<dbReference type="InterPro" id="IPR036291">
    <property type="entry name" value="NAD(P)-bd_dom_sf"/>
</dbReference>
<dbReference type="SUPFAM" id="SSF55347">
    <property type="entry name" value="Glyceraldehyde-3-phosphate dehydrogenase-like, C-terminal domain"/>
    <property type="match status" value="1"/>
</dbReference>
<evidence type="ECO:0000259" key="15">
    <source>
        <dbReference type="Pfam" id="PF05173"/>
    </source>
</evidence>
<keyword evidence="4 13" id="KW-0521">NADP</keyword>
<comment type="subcellular location">
    <subcellularLocation>
        <location evidence="13">Cytoplasm</location>
    </subcellularLocation>
</comment>
<feature type="binding site" evidence="13">
    <location>
        <position position="32"/>
    </location>
    <ligand>
        <name>NADP(+)</name>
        <dbReference type="ChEBI" id="CHEBI:58349"/>
    </ligand>
</feature>
<dbReference type="InterPro" id="IPR022663">
    <property type="entry name" value="DapB_C"/>
</dbReference>
<feature type="domain" description="Dihydrodipicolinate reductase N-terminal" evidence="14">
    <location>
        <begin position="2"/>
        <end position="102"/>
    </location>
</feature>
<evidence type="ECO:0000256" key="13">
    <source>
        <dbReference type="HAMAP-Rule" id="MF_00102"/>
    </source>
</evidence>
<feature type="binding site" evidence="13">
    <location>
        <begin position="8"/>
        <end position="13"/>
    </location>
    <ligand>
        <name>NAD(+)</name>
        <dbReference type="ChEBI" id="CHEBI:57540"/>
    </ligand>
</feature>
<dbReference type="Pfam" id="PF05173">
    <property type="entry name" value="DapB_C"/>
    <property type="match status" value="1"/>
</dbReference>
<dbReference type="Pfam" id="PF01113">
    <property type="entry name" value="DapB_N"/>
    <property type="match status" value="1"/>
</dbReference>
<evidence type="ECO:0000256" key="7">
    <source>
        <dbReference type="ARBA" id="ARBA00023027"/>
    </source>
</evidence>
<evidence type="ECO:0000256" key="4">
    <source>
        <dbReference type="ARBA" id="ARBA00022857"/>
    </source>
</evidence>
<dbReference type="SUPFAM" id="SSF51735">
    <property type="entry name" value="NAD(P)-binding Rossmann-fold domains"/>
    <property type="match status" value="1"/>
</dbReference>
<dbReference type="PANTHER" id="PTHR20836:SF0">
    <property type="entry name" value="4-HYDROXY-TETRAHYDRODIPICOLINATE REDUCTASE 1, CHLOROPLASTIC-RELATED"/>
    <property type="match status" value="1"/>
</dbReference>
<comment type="caution">
    <text evidence="13">Was originally thought to be a dihydrodipicolinate reductase (DHDPR), catalyzing the conversion of dihydrodipicolinate to tetrahydrodipicolinate. However, it was shown in E.coli that the substrate of the enzymatic reaction is not dihydrodipicolinate (DHDP) but in fact (2S,4S)-4-hydroxy-2,3,4,5-tetrahydrodipicolinic acid (HTPA), the product released by the DapA-catalyzed reaction.</text>
</comment>
<keyword evidence="17" id="KW-1185">Reference proteome</keyword>
<evidence type="ECO:0000256" key="6">
    <source>
        <dbReference type="ARBA" id="ARBA00023002"/>
    </source>
</evidence>
<keyword evidence="8 13" id="KW-0457">Lysine biosynthesis</keyword>
<dbReference type="CDD" id="cd02274">
    <property type="entry name" value="DHDPR_N"/>
    <property type="match status" value="1"/>
</dbReference>
<organism evidence="16 17">
    <name type="scientific">Amnibacterium endophyticum</name>
    <dbReference type="NCBI Taxonomy" id="2109337"/>
    <lineage>
        <taxon>Bacteria</taxon>
        <taxon>Bacillati</taxon>
        <taxon>Actinomycetota</taxon>
        <taxon>Actinomycetes</taxon>
        <taxon>Micrococcales</taxon>
        <taxon>Microbacteriaceae</taxon>
        <taxon>Amnibacterium</taxon>
    </lineage>
</organism>
<keyword evidence="6 13" id="KW-0560">Oxidoreductase</keyword>
<proteinExistence type="inferred from homology"/>
<evidence type="ECO:0000256" key="12">
    <source>
        <dbReference type="ARBA" id="ARBA00049396"/>
    </source>
</evidence>
<dbReference type="InterPro" id="IPR000846">
    <property type="entry name" value="DapB_N"/>
</dbReference>
<comment type="subunit">
    <text evidence="13">Homotetramer.</text>
</comment>
<feature type="active site" description="Proton donor" evidence="13">
    <location>
        <position position="133"/>
    </location>
</feature>
<evidence type="ECO:0000259" key="14">
    <source>
        <dbReference type="Pfam" id="PF01113"/>
    </source>
</evidence>
<keyword evidence="2 13" id="KW-0963">Cytoplasm</keyword>
<dbReference type="PANTHER" id="PTHR20836">
    <property type="entry name" value="DIHYDRODIPICOLINATE REDUCTASE"/>
    <property type="match status" value="1"/>
</dbReference>
<keyword evidence="7 13" id="KW-0520">NAD</keyword>
<evidence type="ECO:0000313" key="16">
    <source>
        <dbReference type="EMBL" id="MFD1721501.1"/>
    </source>
</evidence>
<protein>
    <recommendedName>
        <fullName evidence="10 13">4-hydroxy-tetrahydrodipicolinate reductase</fullName>
        <shortName evidence="13">HTPA reductase</shortName>
        <ecNumber evidence="10 13">1.17.1.8</ecNumber>
    </recommendedName>
</protein>
<dbReference type="EMBL" id="JBHUEA010000010">
    <property type="protein sequence ID" value="MFD1721501.1"/>
    <property type="molecule type" value="Genomic_DNA"/>
</dbReference>
<dbReference type="InterPro" id="IPR022664">
    <property type="entry name" value="DapB_N_CS"/>
</dbReference>
<evidence type="ECO:0000256" key="2">
    <source>
        <dbReference type="ARBA" id="ARBA00022490"/>
    </source>
</evidence>
<reference evidence="17" key="1">
    <citation type="journal article" date="2019" name="Int. J. Syst. Evol. Microbiol.">
        <title>The Global Catalogue of Microorganisms (GCM) 10K type strain sequencing project: providing services to taxonomists for standard genome sequencing and annotation.</title>
        <authorList>
            <consortium name="The Broad Institute Genomics Platform"/>
            <consortium name="The Broad Institute Genome Sequencing Center for Infectious Disease"/>
            <person name="Wu L."/>
            <person name="Ma J."/>
        </authorList>
    </citation>
    <scope>NUCLEOTIDE SEQUENCE [LARGE SCALE GENOMIC DNA]</scope>
    <source>
        <strain evidence="17">CGMCC 1.12471</strain>
    </source>
</reference>
<comment type="catalytic activity">
    <reaction evidence="12 13">
        <text>(S)-2,3,4,5-tetrahydrodipicolinate + NAD(+) + H2O = (2S,4S)-4-hydroxy-2,3,4,5-tetrahydrodipicolinate + NADH + H(+)</text>
        <dbReference type="Rhea" id="RHEA:35323"/>
        <dbReference type="ChEBI" id="CHEBI:15377"/>
        <dbReference type="ChEBI" id="CHEBI:15378"/>
        <dbReference type="ChEBI" id="CHEBI:16845"/>
        <dbReference type="ChEBI" id="CHEBI:57540"/>
        <dbReference type="ChEBI" id="CHEBI:57945"/>
        <dbReference type="ChEBI" id="CHEBI:67139"/>
        <dbReference type="EC" id="1.17.1.8"/>
    </reaction>
</comment>
<evidence type="ECO:0000256" key="5">
    <source>
        <dbReference type="ARBA" id="ARBA00022915"/>
    </source>
</evidence>
<gene>
    <name evidence="13 16" type="primary">dapB</name>
    <name evidence="16" type="ORF">ACFSBI_08060</name>
</gene>
<comment type="caution">
    <text evidence="13">Lacks conserved residue(s) required for the propagation of feature annotation.</text>
</comment>
<evidence type="ECO:0000256" key="10">
    <source>
        <dbReference type="ARBA" id="ARBA00038983"/>
    </source>
</evidence>
<evidence type="ECO:0000256" key="1">
    <source>
        <dbReference type="ARBA" id="ARBA00006642"/>
    </source>
</evidence>
<feature type="binding site" evidence="13">
    <location>
        <begin position="73"/>
        <end position="75"/>
    </location>
    <ligand>
        <name>NAD(+)</name>
        <dbReference type="ChEBI" id="CHEBI:57540"/>
    </ligand>
</feature>
<dbReference type="Gene3D" id="3.40.50.720">
    <property type="entry name" value="NAD(P)-binding Rossmann-like Domain"/>
    <property type="match status" value="1"/>
</dbReference>
<dbReference type="RefSeq" id="WP_377933787.1">
    <property type="nucleotide sequence ID" value="NZ_JBHUEA010000010.1"/>
</dbReference>
<keyword evidence="5 13" id="KW-0220">Diaminopimelate biosynthesis</keyword>
<dbReference type="PROSITE" id="PS01298">
    <property type="entry name" value="DAPB"/>
    <property type="match status" value="1"/>
</dbReference>
<dbReference type="GO" id="GO:0008839">
    <property type="term" value="F:4-hydroxy-tetrahydrodipicolinate reductase"/>
    <property type="evidence" value="ECO:0007669"/>
    <property type="project" value="UniProtKB-EC"/>
</dbReference>
<dbReference type="Gene3D" id="3.30.360.10">
    <property type="entry name" value="Dihydrodipicolinate Reductase, domain 2"/>
    <property type="match status" value="1"/>
</dbReference>
<comment type="pathway">
    <text evidence="9 13">Amino-acid biosynthesis; L-lysine biosynthesis via DAP pathway; (S)-tetrahydrodipicolinate from L-aspartate: step 4/4.</text>
</comment>
<name>A0ABW4LDU5_9MICO</name>
<comment type="similarity">
    <text evidence="1 13">Belongs to the DapB family.</text>
</comment>
<dbReference type="HAMAP" id="MF_00102">
    <property type="entry name" value="DapB"/>
    <property type="match status" value="1"/>
</dbReference>
<comment type="catalytic activity">
    <reaction evidence="11 13">
        <text>(S)-2,3,4,5-tetrahydrodipicolinate + NADP(+) + H2O = (2S,4S)-4-hydroxy-2,3,4,5-tetrahydrodipicolinate + NADPH + H(+)</text>
        <dbReference type="Rhea" id="RHEA:35331"/>
        <dbReference type="ChEBI" id="CHEBI:15377"/>
        <dbReference type="ChEBI" id="CHEBI:15378"/>
        <dbReference type="ChEBI" id="CHEBI:16845"/>
        <dbReference type="ChEBI" id="CHEBI:57783"/>
        <dbReference type="ChEBI" id="CHEBI:58349"/>
        <dbReference type="ChEBI" id="CHEBI:67139"/>
        <dbReference type="EC" id="1.17.1.8"/>
    </reaction>
</comment>
<sequence length="239" mass="24448">MIRLAVVGARGRMGRLVEEVVAAMPDAEVVHRVGSGDPLAFGEADAVVDVTLPQVSPDVVRAAGRASLPVLVGTSGWSADRLDALRAERGEGGPAALVVPNFSLGAVLAARFAEQAATWFDSIEIVEAHHAGKADSPSGTAVATAERIAAARSGVGPVAAPHTDQRARGQQVGSVPVHSLRLDGVLAAQDVHFGAPGEVLTITHRTQSREAYAAGVRLAVRALPGLTGVVVGLEPLLTP</sequence>
<accession>A0ABW4LDU5</accession>
<comment type="caution">
    <text evidence="16">The sequence shown here is derived from an EMBL/GenBank/DDBJ whole genome shotgun (WGS) entry which is preliminary data.</text>
</comment>
<dbReference type="NCBIfam" id="TIGR00036">
    <property type="entry name" value="dapB"/>
    <property type="match status" value="1"/>
</dbReference>